<dbReference type="InterPro" id="IPR015797">
    <property type="entry name" value="NUDIX_hydrolase-like_dom_sf"/>
</dbReference>
<name>A0A2T0JRA6_9ACTN</name>
<dbReference type="RefSeq" id="WP_106330421.1">
    <property type="nucleotide sequence ID" value="NZ_BOMO01000145.1"/>
</dbReference>
<evidence type="ECO:0000313" key="2">
    <source>
        <dbReference type="EMBL" id="PRX10166.1"/>
    </source>
</evidence>
<dbReference type="PROSITE" id="PS51462">
    <property type="entry name" value="NUDIX"/>
    <property type="match status" value="1"/>
</dbReference>
<dbReference type="InterPro" id="IPR000086">
    <property type="entry name" value="NUDIX_hydrolase_dom"/>
</dbReference>
<dbReference type="Pfam" id="PF00293">
    <property type="entry name" value="NUDIX"/>
    <property type="match status" value="1"/>
</dbReference>
<reference evidence="2 3" key="1">
    <citation type="submission" date="2018-03" db="EMBL/GenBank/DDBJ databases">
        <title>Genomic Encyclopedia of Archaeal and Bacterial Type Strains, Phase II (KMG-II): from individual species to whole genera.</title>
        <authorList>
            <person name="Goeker M."/>
        </authorList>
    </citation>
    <scope>NUCLEOTIDE SEQUENCE [LARGE SCALE GENOMIC DNA]</scope>
    <source>
        <strain evidence="2 3">DSM 43146</strain>
    </source>
</reference>
<dbReference type="EMBL" id="PVMZ01000034">
    <property type="protein sequence ID" value="PRX10166.1"/>
    <property type="molecule type" value="Genomic_DNA"/>
</dbReference>
<organism evidence="2 3">
    <name type="scientific">Actinoplanes italicus</name>
    <dbReference type="NCBI Taxonomy" id="113567"/>
    <lineage>
        <taxon>Bacteria</taxon>
        <taxon>Bacillati</taxon>
        <taxon>Actinomycetota</taxon>
        <taxon>Actinomycetes</taxon>
        <taxon>Micromonosporales</taxon>
        <taxon>Micromonosporaceae</taxon>
        <taxon>Actinoplanes</taxon>
    </lineage>
</organism>
<dbReference type="AlphaFoldDB" id="A0A2T0JRA6"/>
<dbReference type="CDD" id="cd24161">
    <property type="entry name" value="NUDIX_ADPRase_Ndx2"/>
    <property type="match status" value="1"/>
</dbReference>
<comment type="caution">
    <text evidence="2">The sequence shown here is derived from an EMBL/GenBank/DDBJ whole genome shotgun (WGS) entry which is preliminary data.</text>
</comment>
<dbReference type="OrthoDB" id="177518at2"/>
<dbReference type="Gene3D" id="3.90.79.10">
    <property type="entry name" value="Nucleoside Triphosphate Pyrophosphohydrolase"/>
    <property type="match status" value="1"/>
</dbReference>
<proteinExistence type="predicted"/>
<keyword evidence="3" id="KW-1185">Reference proteome</keyword>
<feature type="domain" description="Nudix hydrolase" evidence="1">
    <location>
        <begin position="35"/>
        <end position="166"/>
    </location>
</feature>
<dbReference type="SUPFAM" id="SSF55811">
    <property type="entry name" value="Nudix"/>
    <property type="match status" value="1"/>
</dbReference>
<evidence type="ECO:0000313" key="3">
    <source>
        <dbReference type="Proteomes" id="UP000239415"/>
    </source>
</evidence>
<sequence length="185" mass="20668">MEQVSSRVVYRNPWMTVREDEIRRPDGSPGIYGVVEKPDFALVLPRWRDGFWLVEQYRYPVGRRAWEFPQGSWGAGAGGDQVALARRELAEETGLRATEMIHLGHLYEAYGYCTQGFDVYLATGLAEGEPDREATEQDMVHRAFSDAEINDLIRTGGIVDAPSLAALTLYRLDGVVVQGTDSDLA</sequence>
<gene>
    <name evidence="2" type="ORF">CLV67_13450</name>
</gene>
<protein>
    <submittedName>
        <fullName evidence="2">NUDIX domain-containing protein</fullName>
    </submittedName>
</protein>
<evidence type="ECO:0000259" key="1">
    <source>
        <dbReference type="PROSITE" id="PS51462"/>
    </source>
</evidence>
<accession>A0A2T0JRA6</accession>
<dbReference type="Proteomes" id="UP000239415">
    <property type="component" value="Unassembled WGS sequence"/>
</dbReference>